<keyword evidence="3" id="KW-0227">DNA damage</keyword>
<dbReference type="RefSeq" id="WP_092107216.1">
    <property type="nucleotide sequence ID" value="NZ_LT629739.1"/>
</dbReference>
<evidence type="ECO:0000313" key="11">
    <source>
        <dbReference type="EMBL" id="SDS93451.1"/>
    </source>
</evidence>
<dbReference type="PROSITE" id="PS50096">
    <property type="entry name" value="IQ"/>
    <property type="match status" value="1"/>
</dbReference>
<gene>
    <name evidence="11" type="ORF">SAMN04489751_3278</name>
</gene>
<dbReference type="PROSITE" id="PS51068">
    <property type="entry name" value="FPG_CAT"/>
    <property type="match status" value="1"/>
</dbReference>
<keyword evidence="4" id="KW-0378">Hydrolase</keyword>
<dbReference type="GO" id="GO:0003684">
    <property type="term" value="F:damaged DNA binding"/>
    <property type="evidence" value="ECO:0007669"/>
    <property type="project" value="InterPro"/>
</dbReference>
<evidence type="ECO:0000256" key="8">
    <source>
        <dbReference type="ARBA" id="ARBA00023268"/>
    </source>
</evidence>
<evidence type="ECO:0000256" key="1">
    <source>
        <dbReference type="ARBA" id="ARBA00001668"/>
    </source>
</evidence>
<sequence length="331" mass="35764">MPELPEVESVRLGVHEWTAGTTITGAEVLDPRILGTTSQRRIDASAVDGFLAAVSGRRIIGAERRGKFMWLTLGEDLEAGPAAEPDAPELSLLVHLGMSGQLRVHDAADEIHKHTRAILRLERGSESLQLRFVDQRIFGHLGVQPLVHAYGRLVPASANHIAADPLEPSFEPGLVLEQLSRKRTVVKSALLDQSLVSGIGNIYADEALFRAGIHPLAIPARTRKSHLAAVLDSASRVMSDALAVGGTSFDALYVNVNGESGYLDIDVERVEGSRAHEGRDCLCRASAMRRQAILRSDLARRALDKQLNGPAHLVAHRHKVGSRSLRGVACA</sequence>
<evidence type="ECO:0000256" key="3">
    <source>
        <dbReference type="ARBA" id="ARBA00022763"/>
    </source>
</evidence>
<protein>
    <submittedName>
        <fullName evidence="11">DNA-(Apurinic or apyrimidinic site) lyase /Formamidopyrimidine-DNA glycosylase</fullName>
    </submittedName>
</protein>
<keyword evidence="12" id="KW-1185">Reference proteome</keyword>
<evidence type="ECO:0000256" key="2">
    <source>
        <dbReference type="ARBA" id="ARBA00009409"/>
    </source>
</evidence>
<dbReference type="PANTHER" id="PTHR22993">
    <property type="entry name" value="FORMAMIDOPYRIMIDINE-DNA GLYCOSYLASE"/>
    <property type="match status" value="1"/>
</dbReference>
<evidence type="ECO:0000256" key="5">
    <source>
        <dbReference type="ARBA" id="ARBA00023125"/>
    </source>
</evidence>
<accession>A0A1H1W9V4</accession>
<evidence type="ECO:0000256" key="4">
    <source>
        <dbReference type="ARBA" id="ARBA00022801"/>
    </source>
</evidence>
<dbReference type="GO" id="GO:0034039">
    <property type="term" value="F:8-oxo-7,8-dihydroguanine DNA N-glycosylase activity"/>
    <property type="evidence" value="ECO:0007669"/>
    <property type="project" value="TreeGrafter"/>
</dbReference>
<comment type="similarity">
    <text evidence="2">Belongs to the FPG family.</text>
</comment>
<dbReference type="GO" id="GO:0003906">
    <property type="term" value="F:DNA-(apurinic or apyrimidinic site) endonuclease activity"/>
    <property type="evidence" value="ECO:0007669"/>
    <property type="project" value="InterPro"/>
</dbReference>
<keyword evidence="5" id="KW-0238">DNA-binding</keyword>
<dbReference type="SMART" id="SM01232">
    <property type="entry name" value="H2TH"/>
    <property type="match status" value="1"/>
</dbReference>
<dbReference type="Gene3D" id="3.20.190.10">
    <property type="entry name" value="MutM-like, N-terminal"/>
    <property type="match status" value="1"/>
</dbReference>
<dbReference type="InterPro" id="IPR012319">
    <property type="entry name" value="FPG_cat"/>
</dbReference>
<dbReference type="GO" id="GO:0006284">
    <property type="term" value="P:base-excision repair"/>
    <property type="evidence" value="ECO:0007669"/>
    <property type="project" value="InterPro"/>
</dbReference>
<dbReference type="InterPro" id="IPR015886">
    <property type="entry name" value="H2TH_FPG"/>
</dbReference>
<evidence type="ECO:0000256" key="9">
    <source>
        <dbReference type="ARBA" id="ARBA00023295"/>
    </source>
</evidence>
<comment type="catalytic activity">
    <reaction evidence="1">
        <text>Hydrolysis of DNA containing ring-opened 7-methylguanine residues, releasing 2,6-diamino-4-hydroxy-5-(N-methyl)formamidopyrimidine.</text>
        <dbReference type="EC" id="3.2.2.23"/>
    </reaction>
</comment>
<dbReference type="Pfam" id="PF01149">
    <property type="entry name" value="Fapy_DNA_glyco"/>
    <property type="match status" value="1"/>
</dbReference>
<dbReference type="Proteomes" id="UP000199700">
    <property type="component" value="Chromosome"/>
</dbReference>
<keyword evidence="7 11" id="KW-0456">Lyase</keyword>
<dbReference type="SUPFAM" id="SSF46946">
    <property type="entry name" value="S13-like H2TH domain"/>
    <property type="match status" value="1"/>
</dbReference>
<keyword evidence="9" id="KW-0326">Glycosidase</keyword>
<evidence type="ECO:0000259" key="10">
    <source>
        <dbReference type="PROSITE" id="PS51068"/>
    </source>
</evidence>
<keyword evidence="6" id="KW-0234">DNA repair</keyword>
<dbReference type="PANTHER" id="PTHR22993:SF9">
    <property type="entry name" value="FORMAMIDOPYRIMIDINE-DNA GLYCOSYLASE"/>
    <property type="match status" value="1"/>
</dbReference>
<dbReference type="CDD" id="cd08966">
    <property type="entry name" value="EcFpg-like_N"/>
    <property type="match status" value="1"/>
</dbReference>
<dbReference type="InterPro" id="IPR010979">
    <property type="entry name" value="Ribosomal_uS13-like_H2TH"/>
</dbReference>
<evidence type="ECO:0000256" key="6">
    <source>
        <dbReference type="ARBA" id="ARBA00023204"/>
    </source>
</evidence>
<dbReference type="Pfam" id="PF06831">
    <property type="entry name" value="H2TH"/>
    <property type="match status" value="1"/>
</dbReference>
<dbReference type="EMBL" id="LT629739">
    <property type="protein sequence ID" value="SDS93451.1"/>
    <property type="molecule type" value="Genomic_DNA"/>
</dbReference>
<keyword evidence="8" id="KW-0511">Multifunctional enzyme</keyword>
<organism evidence="11 12">
    <name type="scientific">Brevibacterium sandarakinum</name>
    <dbReference type="NCBI Taxonomy" id="629680"/>
    <lineage>
        <taxon>Bacteria</taxon>
        <taxon>Bacillati</taxon>
        <taxon>Actinomycetota</taxon>
        <taxon>Actinomycetes</taxon>
        <taxon>Micrococcales</taxon>
        <taxon>Brevibacteriaceae</taxon>
        <taxon>Brevibacterium</taxon>
    </lineage>
</organism>
<dbReference type="Gene3D" id="1.10.8.50">
    <property type="match status" value="1"/>
</dbReference>
<proteinExistence type="inferred from homology"/>
<dbReference type="STRING" id="629680.SAMN04489751_3278"/>
<feature type="domain" description="Formamidopyrimidine-DNA glycosylase catalytic" evidence="10">
    <location>
        <begin position="2"/>
        <end position="139"/>
    </location>
</feature>
<dbReference type="AlphaFoldDB" id="A0A1H1W9V4"/>
<dbReference type="GO" id="GO:0016829">
    <property type="term" value="F:lyase activity"/>
    <property type="evidence" value="ECO:0007669"/>
    <property type="project" value="UniProtKB-KW"/>
</dbReference>
<dbReference type="InterPro" id="IPR035937">
    <property type="entry name" value="FPG_N"/>
</dbReference>
<name>A0A1H1W9V4_BRESA</name>
<evidence type="ECO:0000256" key="7">
    <source>
        <dbReference type="ARBA" id="ARBA00023239"/>
    </source>
</evidence>
<dbReference type="OrthoDB" id="9800855at2"/>
<dbReference type="GO" id="GO:0008270">
    <property type="term" value="F:zinc ion binding"/>
    <property type="evidence" value="ECO:0007669"/>
    <property type="project" value="InterPro"/>
</dbReference>
<reference evidence="11" key="1">
    <citation type="submission" date="2016-10" db="EMBL/GenBank/DDBJ databases">
        <authorList>
            <person name="Varghese N."/>
            <person name="Submissions S."/>
        </authorList>
    </citation>
    <scope>NUCLEOTIDE SEQUENCE [LARGE SCALE GENOMIC DNA]</scope>
    <source>
        <strain evidence="11">DSM 22082</strain>
    </source>
</reference>
<dbReference type="SUPFAM" id="SSF81624">
    <property type="entry name" value="N-terminal domain of MutM-like DNA repair proteins"/>
    <property type="match status" value="1"/>
</dbReference>
<evidence type="ECO:0000313" key="12">
    <source>
        <dbReference type="Proteomes" id="UP000199700"/>
    </source>
</evidence>
<dbReference type="SMART" id="SM00898">
    <property type="entry name" value="Fapy_DNA_glyco"/>
    <property type="match status" value="1"/>
</dbReference>